<comment type="similarity">
    <text evidence="1 2">Belongs to the phD/YefM antitoxin family.</text>
</comment>
<dbReference type="NCBIfam" id="TIGR01552">
    <property type="entry name" value="phd_fam"/>
    <property type="match status" value="1"/>
</dbReference>
<name>A0A0K6HSH4_9BURK</name>
<evidence type="ECO:0000313" key="3">
    <source>
        <dbReference type="EMBL" id="CUA93992.1"/>
    </source>
</evidence>
<dbReference type="AlphaFoldDB" id="A0A0K6HSH4"/>
<evidence type="ECO:0000256" key="1">
    <source>
        <dbReference type="ARBA" id="ARBA00009981"/>
    </source>
</evidence>
<dbReference type="OrthoDB" id="5297687at2"/>
<organism evidence="3 4">
    <name type="scientific">Thiomonas bhubaneswarensis</name>
    <dbReference type="NCBI Taxonomy" id="339866"/>
    <lineage>
        <taxon>Bacteria</taxon>
        <taxon>Pseudomonadati</taxon>
        <taxon>Pseudomonadota</taxon>
        <taxon>Betaproteobacteria</taxon>
        <taxon>Burkholderiales</taxon>
        <taxon>Thiomonas</taxon>
    </lineage>
</organism>
<dbReference type="STRING" id="339866.GCA_001418255_00469"/>
<dbReference type="Gene3D" id="3.40.1620.10">
    <property type="entry name" value="YefM-like domain"/>
    <property type="match status" value="1"/>
</dbReference>
<dbReference type="EMBL" id="CYHF01000001">
    <property type="protein sequence ID" value="CUA93992.1"/>
    <property type="molecule type" value="Genomic_DNA"/>
</dbReference>
<sequence>MELLYTNASVSISELKKNPTAVIDEADGFPVAVLNHNKPAAYLVPAAAFEAMMEKLDDLELVRLVKARENEPTVKVDPNDL</sequence>
<dbReference type="Proteomes" id="UP000183649">
    <property type="component" value="Unassembled WGS sequence"/>
</dbReference>
<dbReference type="SUPFAM" id="SSF143120">
    <property type="entry name" value="YefM-like"/>
    <property type="match status" value="1"/>
</dbReference>
<dbReference type="InterPro" id="IPR036165">
    <property type="entry name" value="YefM-like_sf"/>
</dbReference>
<keyword evidence="4" id="KW-1185">Reference proteome</keyword>
<gene>
    <name evidence="3" type="ORF">Ga0061069_101472</name>
</gene>
<evidence type="ECO:0000256" key="2">
    <source>
        <dbReference type="RuleBase" id="RU362080"/>
    </source>
</evidence>
<dbReference type="PANTHER" id="PTHR33713:SF10">
    <property type="entry name" value="ANTITOXIN YAFN"/>
    <property type="match status" value="1"/>
</dbReference>
<accession>A0A0K6HSH4</accession>
<dbReference type="RefSeq" id="WP_055449395.1">
    <property type="nucleotide sequence ID" value="NZ_CYHF01000001.1"/>
</dbReference>
<dbReference type="InterPro" id="IPR051405">
    <property type="entry name" value="phD/YefM_antitoxin"/>
</dbReference>
<dbReference type="Pfam" id="PF02604">
    <property type="entry name" value="PhdYeFM_antitox"/>
    <property type="match status" value="1"/>
</dbReference>
<dbReference type="PANTHER" id="PTHR33713">
    <property type="entry name" value="ANTITOXIN YAFN-RELATED"/>
    <property type="match status" value="1"/>
</dbReference>
<comment type="function">
    <text evidence="2">Antitoxin component of a type II toxin-antitoxin (TA) system.</text>
</comment>
<reference evidence="4" key="1">
    <citation type="submission" date="2015-08" db="EMBL/GenBank/DDBJ databases">
        <authorList>
            <person name="Varghese N."/>
        </authorList>
    </citation>
    <scope>NUCLEOTIDE SEQUENCE [LARGE SCALE GENOMIC DNA]</scope>
    <source>
        <strain evidence="4">DSM 18181</strain>
    </source>
</reference>
<evidence type="ECO:0000313" key="4">
    <source>
        <dbReference type="Proteomes" id="UP000183649"/>
    </source>
</evidence>
<protein>
    <recommendedName>
        <fullName evidence="2">Antitoxin</fullName>
    </recommendedName>
</protein>
<dbReference type="InterPro" id="IPR006442">
    <property type="entry name" value="Antitoxin_Phd/YefM"/>
</dbReference>
<proteinExistence type="inferred from homology"/>